<protein>
    <recommendedName>
        <fullName evidence="6">Glycosyltransferase</fullName>
        <ecNumber evidence="6">2.4.1.-</ecNumber>
    </recommendedName>
</protein>
<dbReference type="EC" id="2.4.1.-" evidence="6"/>
<dbReference type="PANTHER" id="PTHR11926:SF1560">
    <property type="entry name" value="UDP-GLYCOSYLTRANSFERASE 74E1-RELATED"/>
    <property type="match status" value="1"/>
</dbReference>
<evidence type="ECO:0000256" key="1">
    <source>
        <dbReference type="ARBA" id="ARBA00004721"/>
    </source>
</evidence>
<dbReference type="PANTHER" id="PTHR11926">
    <property type="entry name" value="GLUCOSYL/GLUCURONOSYL TRANSFERASES"/>
    <property type="match status" value="1"/>
</dbReference>
<evidence type="ECO:0000256" key="3">
    <source>
        <dbReference type="ARBA" id="ARBA00022679"/>
    </source>
</evidence>
<dbReference type="Pfam" id="PF26168">
    <property type="entry name" value="Glyco_transf_N"/>
    <property type="match status" value="1"/>
</dbReference>
<dbReference type="InterPro" id="IPR002213">
    <property type="entry name" value="UDP_glucos_trans"/>
</dbReference>
<dbReference type="GO" id="GO:0046246">
    <property type="term" value="P:terpene biosynthetic process"/>
    <property type="evidence" value="ECO:0007669"/>
    <property type="project" value="UniProtKB-ARBA"/>
</dbReference>
<feature type="domain" description="Glycosyltransferase N-terminal" evidence="8">
    <location>
        <begin position="7"/>
        <end position="163"/>
    </location>
</feature>
<feature type="compositionally biased region" description="Polar residues" evidence="7">
    <location>
        <begin position="65"/>
        <end position="77"/>
    </location>
</feature>
<dbReference type="GO" id="GO:0080043">
    <property type="term" value="F:quercetin 3-O-glucosyltransferase activity"/>
    <property type="evidence" value="ECO:0007669"/>
    <property type="project" value="TreeGrafter"/>
</dbReference>
<evidence type="ECO:0000313" key="9">
    <source>
        <dbReference type="EMBL" id="WOH15154.1"/>
    </source>
</evidence>
<comment type="similarity">
    <text evidence="2 5">Belongs to the UDP-glycosyltransferase family.</text>
</comment>
<gene>
    <name evidence="9" type="ORF">DCAR_0934691</name>
</gene>
<evidence type="ECO:0000313" key="10">
    <source>
        <dbReference type="Proteomes" id="UP000077755"/>
    </source>
</evidence>
<dbReference type="PROSITE" id="PS00375">
    <property type="entry name" value="UDPGT"/>
    <property type="match status" value="1"/>
</dbReference>
<keyword evidence="10" id="KW-1185">Reference proteome</keyword>
<accession>A0AAF1BCZ3</accession>
<organism evidence="9 10">
    <name type="scientific">Daucus carota subsp. sativus</name>
    <name type="common">Carrot</name>
    <dbReference type="NCBI Taxonomy" id="79200"/>
    <lineage>
        <taxon>Eukaryota</taxon>
        <taxon>Viridiplantae</taxon>
        <taxon>Streptophyta</taxon>
        <taxon>Embryophyta</taxon>
        <taxon>Tracheophyta</taxon>
        <taxon>Spermatophyta</taxon>
        <taxon>Magnoliopsida</taxon>
        <taxon>eudicotyledons</taxon>
        <taxon>Gunneridae</taxon>
        <taxon>Pentapetalae</taxon>
        <taxon>asterids</taxon>
        <taxon>campanulids</taxon>
        <taxon>Apiales</taxon>
        <taxon>Apiaceae</taxon>
        <taxon>Apioideae</taxon>
        <taxon>Scandiceae</taxon>
        <taxon>Daucinae</taxon>
        <taxon>Daucus</taxon>
        <taxon>Daucus sect. Daucus</taxon>
    </lineage>
</organism>
<name>A0AAF1BCZ3_DAUCS</name>
<dbReference type="InterPro" id="IPR058980">
    <property type="entry name" value="Glyco_transf_N"/>
</dbReference>
<evidence type="ECO:0000256" key="2">
    <source>
        <dbReference type="ARBA" id="ARBA00009995"/>
    </source>
</evidence>
<evidence type="ECO:0000256" key="7">
    <source>
        <dbReference type="SAM" id="MobiDB-lite"/>
    </source>
</evidence>
<keyword evidence="4" id="KW-0414">Isoprene biosynthesis</keyword>
<dbReference type="CDD" id="cd03784">
    <property type="entry name" value="GT1_Gtf-like"/>
    <property type="match status" value="1"/>
</dbReference>
<reference evidence="9" key="1">
    <citation type="journal article" date="2016" name="Nat. Genet.">
        <title>A high-quality carrot genome assembly provides new insights into carotenoid accumulation and asterid genome evolution.</title>
        <authorList>
            <person name="Iorizzo M."/>
            <person name="Ellison S."/>
            <person name="Senalik D."/>
            <person name="Zeng P."/>
            <person name="Satapoomin P."/>
            <person name="Huang J."/>
            <person name="Bowman M."/>
            <person name="Iovene M."/>
            <person name="Sanseverino W."/>
            <person name="Cavagnaro P."/>
            <person name="Yildiz M."/>
            <person name="Macko-Podgorni A."/>
            <person name="Moranska E."/>
            <person name="Grzebelus E."/>
            <person name="Grzebelus D."/>
            <person name="Ashrafi H."/>
            <person name="Zheng Z."/>
            <person name="Cheng S."/>
            <person name="Spooner D."/>
            <person name="Van Deynze A."/>
            <person name="Simon P."/>
        </authorList>
    </citation>
    <scope>NUCLEOTIDE SEQUENCE</scope>
    <source>
        <tissue evidence="9">Leaf</tissue>
    </source>
</reference>
<evidence type="ECO:0000256" key="4">
    <source>
        <dbReference type="ARBA" id="ARBA00023229"/>
    </source>
</evidence>
<feature type="region of interest" description="Disordered" evidence="7">
    <location>
        <begin position="64"/>
        <end position="89"/>
    </location>
</feature>
<evidence type="ECO:0000259" key="8">
    <source>
        <dbReference type="Pfam" id="PF26168"/>
    </source>
</evidence>
<dbReference type="SUPFAM" id="SSF53756">
    <property type="entry name" value="UDP-Glycosyltransferase/glycogen phosphorylase"/>
    <property type="match status" value="1"/>
</dbReference>
<dbReference type="AlphaFoldDB" id="A0AAF1BCZ3"/>
<dbReference type="GO" id="GO:0016135">
    <property type="term" value="P:saponin biosynthetic process"/>
    <property type="evidence" value="ECO:0007669"/>
    <property type="project" value="UniProtKB-ARBA"/>
</dbReference>
<dbReference type="Pfam" id="PF00201">
    <property type="entry name" value="UDPGT"/>
    <property type="match status" value="1"/>
</dbReference>
<reference evidence="9" key="2">
    <citation type="submission" date="2022-03" db="EMBL/GenBank/DDBJ databases">
        <title>Draft title - Genomic analysis of global carrot germplasm unveils the trajectory of domestication and the origin of high carotenoid orange carrot.</title>
        <authorList>
            <person name="Iorizzo M."/>
            <person name="Ellison S."/>
            <person name="Senalik D."/>
            <person name="Macko-Podgorni A."/>
            <person name="Grzebelus D."/>
            <person name="Bostan H."/>
            <person name="Rolling W."/>
            <person name="Curaba J."/>
            <person name="Simon P."/>
        </authorList>
    </citation>
    <scope>NUCLEOTIDE SEQUENCE</scope>
    <source>
        <tissue evidence="9">Leaf</tissue>
    </source>
</reference>
<keyword evidence="5" id="KW-0328">Glycosyltransferase</keyword>
<dbReference type="InterPro" id="IPR035595">
    <property type="entry name" value="UDP_glycos_trans_CS"/>
</dbReference>
<dbReference type="Proteomes" id="UP000077755">
    <property type="component" value="Chromosome 9"/>
</dbReference>
<dbReference type="Gene3D" id="3.40.50.2000">
    <property type="entry name" value="Glycogen Phosphorylase B"/>
    <property type="match status" value="2"/>
</dbReference>
<dbReference type="GO" id="GO:0080044">
    <property type="term" value="F:quercetin 7-O-glucosyltransferase activity"/>
    <property type="evidence" value="ECO:0007669"/>
    <property type="project" value="TreeGrafter"/>
</dbReference>
<dbReference type="KEGG" id="dcr:108202636"/>
<dbReference type="EMBL" id="CP093351">
    <property type="protein sequence ID" value="WOH15154.1"/>
    <property type="molecule type" value="Genomic_DNA"/>
</dbReference>
<sequence length="468" mass="52087">MASKPHVLVISFPVQGHINPMLQFSKRLASKGLMVTLAATSTISKSLIAEHDGPVKMVSIPDGSQGLSTQQWDSSLAESKEASDDDSPAARWARYQPAVSQGLIELIERHNKESPCNQFRVLIYDSMMPWCLDIAHRLGLKGASFFTQSGTVSLLYHHAHVGTLQLPSDGTVVSVPQLSVPLEVRDLPSFIYDTGANPAIVKTVTDQFSNFKRADWLLFNTFDKLEDQVVKWMAEQWSIKTIGPAIPSMYTDKRISNDKEYDLNLFTSNQHTCNNWLDSNKAGSVVYVSFGSIANLKEEQMTELAFGLSNSNLSFLWVIRASEETKLPMDFLSAGLQSRCLIVNWCSQLEVLSHQAVGCFMSHCGWNSMLEALSLGVPIVAMPQWTDQTTNAKFIADVWQVGVRVEVDEKKQVATRESIEVCLKEVMMEGEKRNQLKVNALKFKELARVAIDQDGSSDNNISEFISSI</sequence>
<dbReference type="FunFam" id="3.40.50.2000:FF:000019">
    <property type="entry name" value="Glycosyltransferase"/>
    <property type="match status" value="1"/>
</dbReference>
<evidence type="ECO:0000256" key="6">
    <source>
        <dbReference type="RuleBase" id="RU362057"/>
    </source>
</evidence>
<evidence type="ECO:0000256" key="5">
    <source>
        <dbReference type="RuleBase" id="RU003718"/>
    </source>
</evidence>
<keyword evidence="3 5" id="KW-0808">Transferase</keyword>
<comment type="pathway">
    <text evidence="1">Secondary metabolite biosynthesis; terpenoid biosynthesis.</text>
</comment>
<proteinExistence type="inferred from homology"/>